<dbReference type="OrthoDB" id="10456305at2759"/>
<proteinExistence type="predicted"/>
<keyword evidence="2" id="KW-1185">Reference proteome</keyword>
<gene>
    <name evidence="1" type="ORF">GSBLH_T00002305001</name>
</gene>
<evidence type="ECO:0000313" key="1">
    <source>
        <dbReference type="EMBL" id="CBK22249.2"/>
    </source>
</evidence>
<evidence type="ECO:0000313" key="2">
    <source>
        <dbReference type="Proteomes" id="UP000008312"/>
    </source>
</evidence>
<dbReference type="Proteomes" id="UP000008312">
    <property type="component" value="Unassembled WGS sequence"/>
</dbReference>
<organism evidence="1">
    <name type="scientific">Blastocystis hominis</name>
    <dbReference type="NCBI Taxonomy" id="12968"/>
    <lineage>
        <taxon>Eukaryota</taxon>
        <taxon>Sar</taxon>
        <taxon>Stramenopiles</taxon>
        <taxon>Bigyra</taxon>
        <taxon>Opalozoa</taxon>
        <taxon>Opalinata</taxon>
        <taxon>Blastocystidae</taxon>
        <taxon>Blastocystis</taxon>
    </lineage>
</organism>
<sequence length="124" mass="14199">MSRVAFSSFARGVSRLQSIRQCTTRGLNPMFMKMRVNSRPMNALFPELAAKNLKLTQLSKLSTNSRRLACLQLQKIQLCALSLLITNAGEILIDFQDMMHSLEEEEEEELLRRTSLLVQTQRLV</sequence>
<accession>D8M2G0</accession>
<dbReference type="InParanoid" id="D8M2G0"/>
<reference evidence="1" key="1">
    <citation type="submission" date="2010-02" db="EMBL/GenBank/DDBJ databases">
        <title>Sequencing and annotation of the Blastocystis hominis genome.</title>
        <authorList>
            <person name="Wincker P."/>
        </authorList>
    </citation>
    <scope>NUCLEOTIDE SEQUENCE</scope>
    <source>
        <strain evidence="1">Singapore isolate B</strain>
    </source>
</reference>
<dbReference type="EMBL" id="FN668649">
    <property type="protein sequence ID" value="CBK22249.2"/>
    <property type="molecule type" value="Genomic_DNA"/>
</dbReference>
<dbReference type="GeneID" id="24919485"/>
<name>D8M2G0_BLAHO</name>
<dbReference type="AlphaFoldDB" id="D8M2G0"/>
<dbReference type="RefSeq" id="XP_012896297.1">
    <property type="nucleotide sequence ID" value="XM_013040843.1"/>
</dbReference>
<protein>
    <submittedName>
        <fullName evidence="1">Uncharacterized protein</fullName>
    </submittedName>
</protein>